<accession>A0ABQ8I1S7</accession>
<proteinExistence type="inferred from homology"/>
<keyword evidence="3 4" id="KW-0472">Membrane</keyword>
<keyword evidence="4" id="KW-1133">Transmembrane helix</keyword>
<dbReference type="InterPro" id="IPR028144">
    <property type="entry name" value="CYSTM_dom"/>
</dbReference>
<evidence type="ECO:0000256" key="3">
    <source>
        <dbReference type="ARBA" id="ARBA00023136"/>
    </source>
</evidence>
<feature type="transmembrane region" description="Helical" evidence="4">
    <location>
        <begin position="99"/>
        <end position="118"/>
    </location>
</feature>
<organism evidence="6 7">
    <name type="scientific">Xanthoceras sorbifolium</name>
    <dbReference type="NCBI Taxonomy" id="99658"/>
    <lineage>
        <taxon>Eukaryota</taxon>
        <taxon>Viridiplantae</taxon>
        <taxon>Streptophyta</taxon>
        <taxon>Embryophyta</taxon>
        <taxon>Tracheophyta</taxon>
        <taxon>Spermatophyta</taxon>
        <taxon>Magnoliopsida</taxon>
        <taxon>eudicotyledons</taxon>
        <taxon>Gunneridae</taxon>
        <taxon>Pentapetalae</taxon>
        <taxon>rosids</taxon>
        <taxon>malvids</taxon>
        <taxon>Sapindales</taxon>
        <taxon>Sapindaceae</taxon>
        <taxon>Xanthoceroideae</taxon>
        <taxon>Xanthoceras</taxon>
    </lineage>
</organism>
<comment type="similarity">
    <text evidence="2">Belongs to the CYSTM1 family.</text>
</comment>
<evidence type="ECO:0000256" key="1">
    <source>
        <dbReference type="ARBA" id="ARBA00004370"/>
    </source>
</evidence>
<dbReference type="Proteomes" id="UP000827721">
    <property type="component" value="Unassembled WGS sequence"/>
</dbReference>
<comment type="caution">
    <text evidence="6">The sequence shown here is derived from an EMBL/GenBank/DDBJ whole genome shotgun (WGS) entry which is preliminary data.</text>
</comment>
<keyword evidence="4" id="KW-0812">Transmembrane</keyword>
<evidence type="ECO:0000256" key="2">
    <source>
        <dbReference type="ARBA" id="ARBA00009444"/>
    </source>
</evidence>
<evidence type="ECO:0000313" key="6">
    <source>
        <dbReference type="EMBL" id="KAH7570568.1"/>
    </source>
</evidence>
<reference evidence="6 7" key="1">
    <citation type="submission" date="2021-02" db="EMBL/GenBank/DDBJ databases">
        <title>Plant Genome Project.</title>
        <authorList>
            <person name="Zhang R.-G."/>
        </authorList>
    </citation>
    <scope>NUCLEOTIDE SEQUENCE [LARGE SCALE GENOMIC DNA]</scope>
    <source>
        <tissue evidence="6">Leaves</tissue>
    </source>
</reference>
<feature type="transmembrane region" description="Helical" evidence="4">
    <location>
        <begin position="35"/>
        <end position="60"/>
    </location>
</feature>
<dbReference type="Pfam" id="PF12734">
    <property type="entry name" value="CYSTM"/>
    <property type="match status" value="1"/>
</dbReference>
<sequence length="181" mass="20577">MRCAWFRITKTRTGRKKEFSPDTTEKGSRKDRSSFIDGCLFALCCCGLFDACCVAAKLMINPDSVYKWPDKRNEHGAKETGKTEDSKKKRRGAFSKDALLLYSAVGYVLLAHISSLTADKKSCSAVYAKPRKLQTFSSTVTFNLIENMCLKCIECFEFEIYWPLLALESHCRENTISHQQN</sequence>
<dbReference type="EMBL" id="JAFEMO010000005">
    <property type="protein sequence ID" value="KAH7570568.1"/>
    <property type="molecule type" value="Genomic_DNA"/>
</dbReference>
<evidence type="ECO:0000256" key="4">
    <source>
        <dbReference type="SAM" id="Phobius"/>
    </source>
</evidence>
<protein>
    <recommendedName>
        <fullName evidence="5">Cysteine-rich transmembrane domain-containing protein</fullName>
    </recommendedName>
</protein>
<keyword evidence="7" id="KW-1185">Reference proteome</keyword>
<gene>
    <name evidence="6" type="ORF">JRO89_XS05G0136900</name>
</gene>
<name>A0ABQ8I1S7_9ROSI</name>
<evidence type="ECO:0000313" key="7">
    <source>
        <dbReference type="Proteomes" id="UP000827721"/>
    </source>
</evidence>
<comment type="subcellular location">
    <subcellularLocation>
        <location evidence="1">Membrane</location>
    </subcellularLocation>
</comment>
<evidence type="ECO:0000259" key="5">
    <source>
        <dbReference type="Pfam" id="PF12734"/>
    </source>
</evidence>
<feature type="domain" description="Cysteine-rich transmembrane" evidence="5">
    <location>
        <begin position="28"/>
        <end position="53"/>
    </location>
</feature>